<accession>A0A179FAE5</accession>
<name>A0A179FAE5_METCM</name>
<feature type="compositionally biased region" description="Basic and acidic residues" evidence="1">
    <location>
        <begin position="69"/>
        <end position="91"/>
    </location>
</feature>
<evidence type="ECO:0000256" key="1">
    <source>
        <dbReference type="SAM" id="MobiDB-lite"/>
    </source>
</evidence>
<dbReference type="RefSeq" id="XP_018140112.1">
    <property type="nucleotide sequence ID" value="XM_018291905.1"/>
</dbReference>
<evidence type="ECO:0000256" key="2">
    <source>
        <dbReference type="SAM" id="SignalP"/>
    </source>
</evidence>
<evidence type="ECO:0000313" key="4">
    <source>
        <dbReference type="Proteomes" id="UP000078397"/>
    </source>
</evidence>
<feature type="signal peptide" evidence="2">
    <location>
        <begin position="1"/>
        <end position="17"/>
    </location>
</feature>
<feature type="region of interest" description="Disordered" evidence="1">
    <location>
        <begin position="63"/>
        <end position="103"/>
    </location>
</feature>
<sequence length="119" mass="13075">MALKAITIFALAAFAVAAPIDAEKKGAELYGPQSDLYKPVLLHRSGEAGADAETYSPINNLYSPGLLHKRSEDDAKADTNRRSDEERRDNEQPGALYSPSNLKIYNPPVRNVLADKFNE</sequence>
<keyword evidence="2" id="KW-0732">Signal</keyword>
<gene>
    <name evidence="3" type="ORF">VFPPC_14135</name>
</gene>
<dbReference type="Proteomes" id="UP000078397">
    <property type="component" value="Unassembled WGS sequence"/>
</dbReference>
<dbReference type="EMBL" id="LSBJ02000007">
    <property type="protein sequence ID" value="OAQ62408.1"/>
    <property type="molecule type" value="Genomic_DNA"/>
</dbReference>
<dbReference type="AlphaFoldDB" id="A0A179FAE5"/>
<proteinExistence type="predicted"/>
<feature type="chain" id="PRO_5008101440" evidence="2">
    <location>
        <begin position="18"/>
        <end position="119"/>
    </location>
</feature>
<reference evidence="3 4" key="1">
    <citation type="journal article" date="2016" name="PLoS Pathog.">
        <title>Biosynthesis of antibiotic leucinostatins in bio-control fungus Purpureocillium lilacinum and their inhibition on phytophthora revealed by genome mining.</title>
        <authorList>
            <person name="Wang G."/>
            <person name="Liu Z."/>
            <person name="Lin R."/>
            <person name="Li E."/>
            <person name="Mao Z."/>
            <person name="Ling J."/>
            <person name="Yang Y."/>
            <person name="Yin W.B."/>
            <person name="Xie B."/>
        </authorList>
    </citation>
    <scope>NUCLEOTIDE SEQUENCE [LARGE SCALE GENOMIC DNA]</scope>
    <source>
        <strain evidence="3">170</strain>
    </source>
</reference>
<comment type="caution">
    <text evidence="3">The sequence shown here is derived from an EMBL/GenBank/DDBJ whole genome shotgun (WGS) entry which is preliminary data.</text>
</comment>
<keyword evidence="4" id="KW-1185">Reference proteome</keyword>
<dbReference type="KEGG" id="pchm:VFPPC_14135"/>
<dbReference type="GeneID" id="28855899"/>
<protein>
    <submittedName>
        <fullName evidence="3">Uncharacterized protein</fullName>
    </submittedName>
</protein>
<evidence type="ECO:0000313" key="3">
    <source>
        <dbReference type="EMBL" id="OAQ62408.1"/>
    </source>
</evidence>
<organism evidence="3 4">
    <name type="scientific">Pochonia chlamydosporia 170</name>
    <dbReference type="NCBI Taxonomy" id="1380566"/>
    <lineage>
        <taxon>Eukaryota</taxon>
        <taxon>Fungi</taxon>
        <taxon>Dikarya</taxon>
        <taxon>Ascomycota</taxon>
        <taxon>Pezizomycotina</taxon>
        <taxon>Sordariomycetes</taxon>
        <taxon>Hypocreomycetidae</taxon>
        <taxon>Hypocreales</taxon>
        <taxon>Clavicipitaceae</taxon>
        <taxon>Pochonia</taxon>
    </lineage>
</organism>